<dbReference type="Proteomes" id="UP001597114">
    <property type="component" value="Unassembled WGS sequence"/>
</dbReference>
<gene>
    <name evidence="1" type="ORF">ACFSJD_08145</name>
</gene>
<evidence type="ECO:0000313" key="1">
    <source>
        <dbReference type="EMBL" id="MFD1517453.1"/>
    </source>
</evidence>
<keyword evidence="2" id="KW-1185">Reference proteome</keyword>
<proteinExistence type="predicted"/>
<sequence length="89" mass="9636">MIQSDLHGDRLMKNHSQSYDFVIVSAGTAGRVLRGCRVRLGTNAAPHPLSQVALEAARQVGHRVVDDIDSGVEEGFGWAEFTRSLTASD</sequence>
<dbReference type="Gene3D" id="3.30.560.10">
    <property type="entry name" value="Glucose Oxidase, domain 3"/>
    <property type="match status" value="1"/>
</dbReference>
<dbReference type="RefSeq" id="WP_344720956.1">
    <property type="nucleotide sequence ID" value="NZ_BAAAUS010000007.1"/>
</dbReference>
<comment type="caution">
    <text evidence="1">The sequence shown here is derived from an EMBL/GenBank/DDBJ whole genome shotgun (WGS) entry which is preliminary data.</text>
</comment>
<organism evidence="1 2">
    <name type="scientific">Pseudonocardia yunnanensis</name>
    <dbReference type="NCBI Taxonomy" id="58107"/>
    <lineage>
        <taxon>Bacteria</taxon>
        <taxon>Bacillati</taxon>
        <taxon>Actinomycetota</taxon>
        <taxon>Actinomycetes</taxon>
        <taxon>Pseudonocardiales</taxon>
        <taxon>Pseudonocardiaceae</taxon>
        <taxon>Pseudonocardia</taxon>
    </lineage>
</organism>
<name>A0ABW4EPT8_9PSEU</name>
<reference evidence="2" key="1">
    <citation type="journal article" date="2019" name="Int. J. Syst. Evol. Microbiol.">
        <title>The Global Catalogue of Microorganisms (GCM) 10K type strain sequencing project: providing services to taxonomists for standard genome sequencing and annotation.</title>
        <authorList>
            <consortium name="The Broad Institute Genomics Platform"/>
            <consortium name="The Broad Institute Genome Sequencing Center for Infectious Disease"/>
            <person name="Wu L."/>
            <person name="Ma J."/>
        </authorList>
    </citation>
    <scope>NUCLEOTIDE SEQUENCE [LARGE SCALE GENOMIC DNA]</scope>
    <source>
        <strain evidence="2">CCM 7043</strain>
    </source>
</reference>
<protein>
    <submittedName>
        <fullName evidence="1">Uncharacterized protein</fullName>
    </submittedName>
</protein>
<evidence type="ECO:0000313" key="2">
    <source>
        <dbReference type="Proteomes" id="UP001597114"/>
    </source>
</evidence>
<dbReference type="EMBL" id="JBHUCO010000009">
    <property type="protein sequence ID" value="MFD1517453.1"/>
    <property type="molecule type" value="Genomic_DNA"/>
</dbReference>
<accession>A0ABW4EPT8</accession>